<sequence length="263" mass="27976">MAALEVHAGKKVSAVADQLRDWPLMHSGAPEAAPAQGNSAVRATPGDAKAGGSKRKLLPEARVKTWGQAYLLVEQAVGVNPTEVEEACARKEAALVESDLIAGFFLDLKSQGHMQRLLRDASRDGNLAVVRRVLVADAFDPRNIIHPVRADVNDRGLTSGESALMLAAAQGDKDVVRALLEAGAAPNLQDHDGWTALHFAQSVPVARLLLEAGADTSLQTVARGSTALELNEHLAADEGIIAERRAQCAAIACAIREWKPRQE</sequence>
<protein>
    <recommendedName>
        <fullName evidence="6">Ankyrin repeat domain-containing protein</fullName>
    </recommendedName>
</protein>
<dbReference type="PROSITE" id="PS50297">
    <property type="entry name" value="ANK_REP_REGION"/>
    <property type="match status" value="1"/>
</dbReference>
<feature type="region of interest" description="Disordered" evidence="4">
    <location>
        <begin position="25"/>
        <end position="55"/>
    </location>
</feature>
<dbReference type="PRINTS" id="PR01415">
    <property type="entry name" value="ANKYRIN"/>
</dbReference>
<evidence type="ECO:0000256" key="3">
    <source>
        <dbReference type="PROSITE-ProRule" id="PRU00023"/>
    </source>
</evidence>
<dbReference type="InterPro" id="IPR036770">
    <property type="entry name" value="Ankyrin_rpt-contain_sf"/>
</dbReference>
<dbReference type="PANTHER" id="PTHR24173:SF74">
    <property type="entry name" value="ANKYRIN REPEAT DOMAIN-CONTAINING PROTEIN 16"/>
    <property type="match status" value="1"/>
</dbReference>
<dbReference type="EMBL" id="HBHY01022309">
    <property type="protein sequence ID" value="CAE0153622.1"/>
    <property type="molecule type" value="Transcribed_RNA"/>
</dbReference>
<dbReference type="SMART" id="SM00248">
    <property type="entry name" value="ANK"/>
    <property type="match status" value="2"/>
</dbReference>
<name>A0A7S3C417_9VIRI</name>
<evidence type="ECO:0000313" key="5">
    <source>
        <dbReference type="EMBL" id="CAE0153622.1"/>
    </source>
</evidence>
<evidence type="ECO:0000256" key="1">
    <source>
        <dbReference type="ARBA" id="ARBA00022737"/>
    </source>
</evidence>
<evidence type="ECO:0000256" key="2">
    <source>
        <dbReference type="ARBA" id="ARBA00023043"/>
    </source>
</evidence>
<proteinExistence type="predicted"/>
<feature type="repeat" description="ANK" evidence="3">
    <location>
        <begin position="159"/>
        <end position="191"/>
    </location>
</feature>
<evidence type="ECO:0008006" key="6">
    <source>
        <dbReference type="Google" id="ProtNLM"/>
    </source>
</evidence>
<dbReference type="PROSITE" id="PS50088">
    <property type="entry name" value="ANK_REPEAT"/>
    <property type="match status" value="1"/>
</dbReference>
<dbReference type="PANTHER" id="PTHR24173">
    <property type="entry name" value="ANKYRIN REPEAT CONTAINING"/>
    <property type="match status" value="1"/>
</dbReference>
<dbReference type="Pfam" id="PF12796">
    <property type="entry name" value="Ank_2"/>
    <property type="match status" value="1"/>
</dbReference>
<keyword evidence="1" id="KW-0677">Repeat</keyword>
<dbReference type="InterPro" id="IPR002110">
    <property type="entry name" value="Ankyrin_rpt"/>
</dbReference>
<accession>A0A7S3C417</accession>
<gene>
    <name evidence="5" type="ORF">PSIN1315_LOCUS14282</name>
</gene>
<dbReference type="SUPFAM" id="SSF48403">
    <property type="entry name" value="Ankyrin repeat"/>
    <property type="match status" value="1"/>
</dbReference>
<dbReference type="Gene3D" id="1.25.40.20">
    <property type="entry name" value="Ankyrin repeat-containing domain"/>
    <property type="match status" value="1"/>
</dbReference>
<evidence type="ECO:0000256" key="4">
    <source>
        <dbReference type="SAM" id="MobiDB-lite"/>
    </source>
</evidence>
<organism evidence="5">
    <name type="scientific">Prasinoderma singulare</name>
    <dbReference type="NCBI Taxonomy" id="676789"/>
    <lineage>
        <taxon>Eukaryota</taxon>
        <taxon>Viridiplantae</taxon>
        <taxon>Prasinodermophyta</taxon>
        <taxon>Prasinodermophyceae</taxon>
        <taxon>Prasinodermales</taxon>
        <taxon>Prasinodermaceae</taxon>
        <taxon>Prasinoderma</taxon>
    </lineage>
</organism>
<reference evidence="5" key="1">
    <citation type="submission" date="2021-01" db="EMBL/GenBank/DDBJ databases">
        <authorList>
            <person name="Corre E."/>
            <person name="Pelletier E."/>
            <person name="Niang G."/>
            <person name="Scheremetjew M."/>
            <person name="Finn R."/>
            <person name="Kale V."/>
            <person name="Holt S."/>
            <person name="Cochrane G."/>
            <person name="Meng A."/>
            <person name="Brown T."/>
            <person name="Cohen L."/>
        </authorList>
    </citation>
    <scope>NUCLEOTIDE SEQUENCE</scope>
    <source>
        <strain evidence="5">RCC927</strain>
    </source>
</reference>
<dbReference type="AlphaFoldDB" id="A0A7S3C417"/>
<keyword evidence="2 3" id="KW-0040">ANK repeat</keyword>